<dbReference type="Proteomes" id="UP000076871">
    <property type="component" value="Unassembled WGS sequence"/>
</dbReference>
<protein>
    <recommendedName>
        <fullName evidence="1">SAC3/GANP/THP3 conserved domain-containing protein</fullName>
    </recommendedName>
</protein>
<dbReference type="EMBL" id="KV427718">
    <property type="protein sequence ID" value="KZS99777.1"/>
    <property type="molecule type" value="Genomic_DNA"/>
</dbReference>
<dbReference type="Pfam" id="PF03399">
    <property type="entry name" value="SAC3_GANP"/>
    <property type="match status" value="1"/>
</dbReference>
<organism evidence="2 3">
    <name type="scientific">Laetiporus sulphureus 93-53</name>
    <dbReference type="NCBI Taxonomy" id="1314785"/>
    <lineage>
        <taxon>Eukaryota</taxon>
        <taxon>Fungi</taxon>
        <taxon>Dikarya</taxon>
        <taxon>Basidiomycota</taxon>
        <taxon>Agaricomycotina</taxon>
        <taxon>Agaricomycetes</taxon>
        <taxon>Polyporales</taxon>
        <taxon>Laetiporus</taxon>
    </lineage>
</organism>
<keyword evidence="3" id="KW-1185">Reference proteome</keyword>
<name>A0A165AW83_9APHY</name>
<dbReference type="Gene3D" id="1.25.40.990">
    <property type="match status" value="1"/>
</dbReference>
<dbReference type="RefSeq" id="XP_040757518.1">
    <property type="nucleotide sequence ID" value="XM_040913603.1"/>
</dbReference>
<evidence type="ECO:0000259" key="1">
    <source>
        <dbReference type="Pfam" id="PF03399"/>
    </source>
</evidence>
<dbReference type="OrthoDB" id="264795at2759"/>
<dbReference type="AlphaFoldDB" id="A0A165AW83"/>
<evidence type="ECO:0000313" key="3">
    <source>
        <dbReference type="Proteomes" id="UP000076871"/>
    </source>
</evidence>
<evidence type="ECO:0000313" key="2">
    <source>
        <dbReference type="EMBL" id="KZS99777.1"/>
    </source>
</evidence>
<proteinExistence type="predicted"/>
<dbReference type="GeneID" id="63830631"/>
<feature type="domain" description="SAC3/GANP/THP3 conserved" evidence="1">
    <location>
        <begin position="8"/>
        <end position="56"/>
    </location>
</feature>
<reference evidence="2 3" key="1">
    <citation type="journal article" date="2016" name="Mol. Biol. Evol.">
        <title>Comparative Genomics of Early-Diverging Mushroom-Forming Fungi Provides Insights into the Origins of Lignocellulose Decay Capabilities.</title>
        <authorList>
            <person name="Nagy L.G."/>
            <person name="Riley R."/>
            <person name="Tritt A."/>
            <person name="Adam C."/>
            <person name="Daum C."/>
            <person name="Floudas D."/>
            <person name="Sun H."/>
            <person name="Yadav J.S."/>
            <person name="Pangilinan J."/>
            <person name="Larsson K.H."/>
            <person name="Matsuura K."/>
            <person name="Barry K."/>
            <person name="Labutti K."/>
            <person name="Kuo R."/>
            <person name="Ohm R.A."/>
            <person name="Bhattacharya S.S."/>
            <person name="Shirouzu T."/>
            <person name="Yoshinaga Y."/>
            <person name="Martin F.M."/>
            <person name="Grigoriev I.V."/>
            <person name="Hibbett D.S."/>
        </authorList>
    </citation>
    <scope>NUCLEOTIDE SEQUENCE [LARGE SCALE GENOMIC DNA]</scope>
    <source>
        <strain evidence="2 3">93-53</strain>
    </source>
</reference>
<dbReference type="InParanoid" id="A0A165AW83"/>
<sequence length="339" mass="37020">MTVPARFRNDFAMQRERGPIAIECHDPCARFHILAIHLERDRQAFSLQMEEQELANMERGEVIPEEITSNPVFQYMTAFRKRVQAASVSITKTSPLVVDAEARFRKRLFGPDTIDDIEALRGDLTIPEIIDSVSRPARLHLDRLCLVLALQYINAQATPESIASNTPKHSAFGTYPGDTLNPIATTSKVNSSGSMSFASIEDARAWSRSAVISSWSEISAQNTPSDTGGMSMPTSTLTPVKSTFSNILSTSNVFNAASSGTPPATSTLPESAFAALASMPNAFGTSFATSSSRLVISNDMLSQPLHFLDPPPGITAFRRHFLLSISTVNVERLNNHDDD</sequence>
<gene>
    <name evidence="2" type="ORF">LAESUDRAFT_765210</name>
</gene>
<accession>A0A165AW83</accession>
<dbReference type="InterPro" id="IPR005062">
    <property type="entry name" value="SAC3/GANP/THP3_conserved"/>
</dbReference>